<reference evidence="4" key="3">
    <citation type="submission" date="2023-03" db="UniProtKB">
        <authorList>
            <consortium name="EnsemblPlants"/>
        </authorList>
    </citation>
    <scope>IDENTIFICATION</scope>
    <source>
        <strain evidence="4">cv. Chiifu-401-42</strain>
    </source>
</reference>
<feature type="domain" description="At2g29880-like C-terminal" evidence="3">
    <location>
        <begin position="215"/>
        <end position="259"/>
    </location>
</feature>
<keyword evidence="5" id="KW-1185">Reference proteome</keyword>
<dbReference type="EnsemblPlants" id="Bra038303.1">
    <property type="protein sequence ID" value="Bra038303.1-P"/>
    <property type="gene ID" value="Bra038303"/>
</dbReference>
<protein>
    <submittedName>
        <fullName evidence="4">Uncharacterized protein</fullName>
    </submittedName>
</protein>
<feature type="domain" description="Myb/SANT-like" evidence="2">
    <location>
        <begin position="8"/>
        <end position="70"/>
    </location>
</feature>
<dbReference type="AlphaFoldDB" id="M4FB37"/>
<dbReference type="InterPro" id="IPR024752">
    <property type="entry name" value="Myb/SANT-like_dom"/>
</dbReference>
<evidence type="ECO:0000256" key="1">
    <source>
        <dbReference type="SAM" id="MobiDB-lite"/>
    </source>
</evidence>
<dbReference type="Proteomes" id="UP000011750">
    <property type="component" value="Chromosome A06"/>
</dbReference>
<dbReference type="Pfam" id="PF24769">
    <property type="entry name" value="At2g29880_C"/>
    <property type="match status" value="1"/>
</dbReference>
<organism evidence="4 5">
    <name type="scientific">Brassica campestris</name>
    <name type="common">Field mustard</name>
    <dbReference type="NCBI Taxonomy" id="3711"/>
    <lineage>
        <taxon>Eukaryota</taxon>
        <taxon>Viridiplantae</taxon>
        <taxon>Streptophyta</taxon>
        <taxon>Embryophyta</taxon>
        <taxon>Tracheophyta</taxon>
        <taxon>Spermatophyta</taxon>
        <taxon>Magnoliopsida</taxon>
        <taxon>eudicotyledons</taxon>
        <taxon>Gunneridae</taxon>
        <taxon>Pentapetalae</taxon>
        <taxon>rosids</taxon>
        <taxon>malvids</taxon>
        <taxon>Brassicales</taxon>
        <taxon>Brassicaceae</taxon>
        <taxon>Brassiceae</taxon>
        <taxon>Brassica</taxon>
    </lineage>
</organism>
<evidence type="ECO:0000313" key="5">
    <source>
        <dbReference type="Proteomes" id="UP000011750"/>
    </source>
</evidence>
<dbReference type="InterPro" id="IPR056253">
    <property type="entry name" value="At2g29880-like_C"/>
</dbReference>
<feature type="region of interest" description="Disordered" evidence="1">
    <location>
        <begin position="124"/>
        <end position="176"/>
    </location>
</feature>
<evidence type="ECO:0000313" key="4">
    <source>
        <dbReference type="EnsemblPlants" id="Bra038303.1-P"/>
    </source>
</evidence>
<dbReference type="InterPro" id="IPR055314">
    <property type="entry name" value="At2g29880-like"/>
</dbReference>
<feature type="compositionally biased region" description="Basic and acidic residues" evidence="1">
    <location>
        <begin position="128"/>
        <end position="151"/>
    </location>
</feature>
<name>M4FB37_BRACM</name>
<feature type="compositionally biased region" description="Polar residues" evidence="1">
    <location>
        <begin position="283"/>
        <end position="300"/>
    </location>
</feature>
<dbReference type="Pfam" id="PF12776">
    <property type="entry name" value="Myb_DNA-bind_3"/>
    <property type="match status" value="1"/>
</dbReference>
<dbReference type="InParanoid" id="M4FB37"/>
<proteinExistence type="predicted"/>
<evidence type="ECO:0000259" key="3">
    <source>
        <dbReference type="Pfam" id="PF24769"/>
    </source>
</evidence>
<accession>M4FB37</accession>
<feature type="region of interest" description="Disordered" evidence="1">
    <location>
        <begin position="277"/>
        <end position="308"/>
    </location>
</feature>
<dbReference type="Gramene" id="Bra038303.1">
    <property type="protein sequence ID" value="Bra038303.1-P"/>
    <property type="gene ID" value="Bra038303"/>
</dbReference>
<evidence type="ECO:0000259" key="2">
    <source>
        <dbReference type="Pfam" id="PF12776"/>
    </source>
</evidence>
<dbReference type="HOGENOM" id="CLU_078908_0_0_1"/>
<reference evidence="4 5" key="1">
    <citation type="journal article" date="2011" name="Nat. Genet.">
        <title>The genome of the mesopolyploid crop species Brassica rapa.</title>
        <authorList>
            <consortium name="Brassica rapa Genome Sequencing Project Consortium"/>
            <person name="Wang X."/>
            <person name="Wang H."/>
            <person name="Wang J."/>
            <person name="Sun R."/>
            <person name="Wu J."/>
            <person name="Liu S."/>
            <person name="Bai Y."/>
            <person name="Mun J.H."/>
            <person name="Bancroft I."/>
            <person name="Cheng F."/>
            <person name="Huang S."/>
            <person name="Li X."/>
            <person name="Hua W."/>
            <person name="Wang J."/>
            <person name="Wang X."/>
            <person name="Freeling M."/>
            <person name="Pires J.C."/>
            <person name="Paterson A.H."/>
            <person name="Chalhoub B."/>
            <person name="Wang B."/>
            <person name="Hayward A."/>
            <person name="Sharpe A.G."/>
            <person name="Park B.S."/>
            <person name="Weisshaar B."/>
            <person name="Liu B."/>
            <person name="Li B."/>
            <person name="Liu B."/>
            <person name="Tong C."/>
            <person name="Song C."/>
            <person name="Duran C."/>
            <person name="Peng C."/>
            <person name="Geng C."/>
            <person name="Koh C."/>
            <person name="Lin C."/>
            <person name="Edwards D."/>
            <person name="Mu D."/>
            <person name="Shen D."/>
            <person name="Soumpourou E."/>
            <person name="Li F."/>
            <person name="Fraser F."/>
            <person name="Conant G."/>
            <person name="Lassalle G."/>
            <person name="King G.J."/>
            <person name="Bonnema G."/>
            <person name="Tang H."/>
            <person name="Wang H."/>
            <person name="Belcram H."/>
            <person name="Zhou H."/>
            <person name="Hirakawa H."/>
            <person name="Abe H."/>
            <person name="Guo H."/>
            <person name="Wang H."/>
            <person name="Jin H."/>
            <person name="Parkin I.A."/>
            <person name="Batley J."/>
            <person name="Kim J.S."/>
            <person name="Just J."/>
            <person name="Li J."/>
            <person name="Xu J."/>
            <person name="Deng J."/>
            <person name="Kim J.A."/>
            <person name="Li J."/>
            <person name="Yu J."/>
            <person name="Meng J."/>
            <person name="Wang J."/>
            <person name="Min J."/>
            <person name="Poulain J."/>
            <person name="Wang J."/>
            <person name="Hatakeyama K."/>
            <person name="Wu K."/>
            <person name="Wang L."/>
            <person name="Fang L."/>
            <person name="Trick M."/>
            <person name="Links M.G."/>
            <person name="Zhao M."/>
            <person name="Jin M."/>
            <person name="Ramchiary N."/>
            <person name="Drou N."/>
            <person name="Berkman P.J."/>
            <person name="Cai Q."/>
            <person name="Huang Q."/>
            <person name="Li R."/>
            <person name="Tabata S."/>
            <person name="Cheng S."/>
            <person name="Zhang S."/>
            <person name="Zhang S."/>
            <person name="Huang S."/>
            <person name="Sato S."/>
            <person name="Sun S."/>
            <person name="Kwon S.J."/>
            <person name="Choi S.R."/>
            <person name="Lee T.H."/>
            <person name="Fan W."/>
            <person name="Zhao X."/>
            <person name="Tan X."/>
            <person name="Xu X."/>
            <person name="Wang Y."/>
            <person name="Qiu Y."/>
            <person name="Yin Y."/>
            <person name="Li Y."/>
            <person name="Du Y."/>
            <person name="Liao Y."/>
            <person name="Lim Y."/>
            <person name="Narusaka Y."/>
            <person name="Wang Y."/>
            <person name="Wang Z."/>
            <person name="Li Z."/>
            <person name="Wang Z."/>
            <person name="Xiong Z."/>
            <person name="Zhang Z."/>
        </authorList>
    </citation>
    <scope>NUCLEOTIDE SEQUENCE [LARGE SCALE GENOMIC DNA]</scope>
    <source>
        <strain evidence="4 5">cv. Chiifu-401-42</strain>
    </source>
</reference>
<dbReference type="PANTHER" id="PTHR47864">
    <property type="entry name" value="TRANSMEMBRANE PROTEIN"/>
    <property type="match status" value="1"/>
</dbReference>
<sequence>MTKTTVEAKILPVLNKQLRCNKSYKHYTNRMKSLRKEYNGYAELLRCSSGFGWDPITKRFTAPDEVWKEYFKGHPNSENMRDNTFEDFEDLQIIFESATARGNNSFGLGDDANAEAFEVENDFQEKEDEIHTENVIETNETTRRASKEKLPSRKRAKPNGDGDASESINPGDRSEKVLTEMIGVSTNIMNLMQQREERHQKEPEEKEAEKRKNNVWDAIKEIPDLEQDICYDAVTKIHTLNMKDVFLRMKVEERLGWIRPLHNFLRKECRSDVAEFPAEEDTQQSATTTNQVVQEPLGTQEQDRENANTWSRRYAERCYELR</sequence>
<dbReference type="PANTHER" id="PTHR47864:SF12">
    <property type="entry name" value="MYB_SANT-LIKE DOMAIN-CONTAINING PROTEIN"/>
    <property type="match status" value="1"/>
</dbReference>
<dbReference type="OMA" id="RENANTW"/>
<reference evidence="4 5" key="2">
    <citation type="journal article" date="2018" name="Hortic Res">
        <title>Improved Brassica rapa reference genome by single-molecule sequencing and chromosome conformation capture technologies.</title>
        <authorList>
            <person name="Zhang L."/>
            <person name="Cai X."/>
            <person name="Wu J."/>
            <person name="Liu M."/>
            <person name="Grob S."/>
            <person name="Cheng F."/>
            <person name="Liang J."/>
            <person name="Cai C."/>
            <person name="Liu Z."/>
            <person name="Liu B."/>
            <person name="Wang F."/>
            <person name="Li S."/>
            <person name="Liu F."/>
            <person name="Li X."/>
            <person name="Cheng L."/>
            <person name="Yang W."/>
            <person name="Li M.H."/>
            <person name="Grossniklaus U."/>
            <person name="Zheng H."/>
            <person name="Wang X."/>
        </authorList>
    </citation>
    <scope>NUCLEOTIDE SEQUENCE [LARGE SCALE GENOMIC DNA]</scope>
    <source>
        <strain evidence="4 5">cv. Chiifu-401-42</strain>
    </source>
</reference>